<accession>A0ABW2YGY1</accession>
<proteinExistence type="predicted"/>
<evidence type="ECO:0000256" key="1">
    <source>
        <dbReference type="SAM" id="MobiDB-lite"/>
    </source>
</evidence>
<feature type="region of interest" description="Disordered" evidence="1">
    <location>
        <begin position="70"/>
        <end position="119"/>
    </location>
</feature>
<reference evidence="4" key="1">
    <citation type="journal article" date="2019" name="Int. J. Syst. Evol. Microbiol.">
        <title>The Global Catalogue of Microorganisms (GCM) 10K type strain sequencing project: providing services to taxonomists for standard genome sequencing and annotation.</title>
        <authorList>
            <consortium name="The Broad Institute Genomics Platform"/>
            <consortium name="The Broad Institute Genome Sequencing Center for Infectious Disease"/>
            <person name="Wu L."/>
            <person name="Ma J."/>
        </authorList>
    </citation>
    <scope>NUCLEOTIDE SEQUENCE [LARGE SCALE GENOMIC DNA]</scope>
    <source>
        <strain evidence="4">CCUG 55585</strain>
    </source>
</reference>
<feature type="compositionally biased region" description="Gly residues" evidence="1">
    <location>
        <begin position="105"/>
        <end position="119"/>
    </location>
</feature>
<organism evidence="3 4">
    <name type="scientific">Lysobacter brunescens</name>
    <dbReference type="NCBI Taxonomy" id="262323"/>
    <lineage>
        <taxon>Bacteria</taxon>
        <taxon>Pseudomonadati</taxon>
        <taxon>Pseudomonadota</taxon>
        <taxon>Gammaproteobacteria</taxon>
        <taxon>Lysobacterales</taxon>
        <taxon>Lysobacteraceae</taxon>
        <taxon>Lysobacter</taxon>
    </lineage>
</organism>
<feature type="compositionally biased region" description="Polar residues" evidence="1">
    <location>
        <begin position="71"/>
        <end position="86"/>
    </location>
</feature>
<name>A0ABW2YGY1_9GAMM</name>
<protein>
    <submittedName>
        <fullName evidence="3">Uncharacterized protein</fullName>
    </submittedName>
</protein>
<gene>
    <name evidence="3" type="ORF">ACFQ0E_17860</name>
</gene>
<feature type="chain" id="PRO_5045182193" evidence="2">
    <location>
        <begin position="23"/>
        <end position="119"/>
    </location>
</feature>
<dbReference type="EMBL" id="JBHTIF010000005">
    <property type="protein sequence ID" value="MFD0727464.1"/>
    <property type="molecule type" value="Genomic_DNA"/>
</dbReference>
<keyword evidence="4" id="KW-1185">Reference proteome</keyword>
<dbReference type="Proteomes" id="UP001597110">
    <property type="component" value="Unassembled WGS sequence"/>
</dbReference>
<evidence type="ECO:0000313" key="4">
    <source>
        <dbReference type="Proteomes" id="UP001597110"/>
    </source>
</evidence>
<keyword evidence="2" id="KW-0732">Signal</keyword>
<comment type="caution">
    <text evidence="3">The sequence shown here is derived from an EMBL/GenBank/DDBJ whole genome shotgun (WGS) entry which is preliminary data.</text>
</comment>
<sequence>MKHILALAVIAASAATVPATFATGPQWTALIAYDDGGVAPQMLPIAADSEADCLAAVSSYRGAEVIEPCQPTASAITDPNDANRTSKTPRPKQPRNPDPAPTGNGSSGGGGGGGGGSGW</sequence>
<evidence type="ECO:0000256" key="2">
    <source>
        <dbReference type="SAM" id="SignalP"/>
    </source>
</evidence>
<dbReference type="RefSeq" id="WP_386826153.1">
    <property type="nucleotide sequence ID" value="NZ_JBHTIF010000005.1"/>
</dbReference>
<evidence type="ECO:0000313" key="3">
    <source>
        <dbReference type="EMBL" id="MFD0727464.1"/>
    </source>
</evidence>
<feature type="signal peptide" evidence="2">
    <location>
        <begin position="1"/>
        <end position="22"/>
    </location>
</feature>